<dbReference type="InterPro" id="IPR013780">
    <property type="entry name" value="Glyco_hydro_b"/>
</dbReference>
<dbReference type="Proteomes" id="UP000031670">
    <property type="component" value="Unassembled WGS sequence"/>
</dbReference>
<dbReference type="AlphaFoldDB" id="A0A0B8PJI7"/>
<reference evidence="1 4" key="1">
    <citation type="submission" date="2015-01" db="EMBL/GenBank/DDBJ databases">
        <title>Vibrio sp. C5 JCM 19232 whole genome shotgun sequence.</title>
        <authorList>
            <person name="Sawabe T."/>
            <person name="Meirelles P."/>
            <person name="Feng G."/>
            <person name="Sayaka M."/>
            <person name="Hattori M."/>
            <person name="Ohkuma M."/>
        </authorList>
    </citation>
    <scope>NUCLEOTIDE SEQUENCE [LARGE SCALE GENOMIC DNA]</scope>
    <source>
        <strain evidence="1 4">JCM19232</strain>
    </source>
</reference>
<dbReference type="Gene3D" id="2.60.40.1180">
    <property type="entry name" value="Golgi alpha-mannosidase II"/>
    <property type="match status" value="1"/>
</dbReference>
<accession>A0A0B8PJI7</accession>
<dbReference type="SUPFAM" id="SSF51445">
    <property type="entry name" value="(Trans)glycosidases"/>
    <property type="match status" value="1"/>
</dbReference>
<dbReference type="EMBL" id="BBSA01000008">
    <property type="protein sequence ID" value="GAM63263.1"/>
    <property type="molecule type" value="Genomic_DNA"/>
</dbReference>
<reference evidence="2 3" key="2">
    <citation type="submission" date="2015-01" db="EMBL/GenBank/DDBJ databases">
        <title>Vibrio sp. C94 JCM 19241 whole genome shotgun sequence.</title>
        <authorList>
            <person name="Sawabe T."/>
            <person name="Meirelles P."/>
            <person name="Feng G."/>
            <person name="Sayaka M."/>
            <person name="Hattori M."/>
            <person name="Ohkuma M."/>
        </authorList>
    </citation>
    <scope>NUCLEOTIDE SEQUENCE [LARGE SCALE GENOMIC DNA]</scope>
    <source>
        <strain evidence="3">JCM 19241</strain>
        <strain evidence="2">JCM19241</strain>
    </source>
</reference>
<evidence type="ECO:0000313" key="3">
    <source>
        <dbReference type="Proteomes" id="UP000031666"/>
    </source>
</evidence>
<proteinExistence type="predicted"/>
<name>A0A0B8PJI7_9VIBR</name>
<sequence length="175" mass="19769">MSALIDPYSFGEALKRQRAITFAITHDIPNNDVFRDLVMPEEYEWLAYAYILCRDGGVPLVYTDLDPSGIKDSEGLPRWQDAWKDPRMATLIEFHNRVHGNRMAVLEASDDHLVFERGDQGLVAINKADTEKTFSLRWEHAMRDLVSGGHIDSVDGDVTVTIPAKGYCCLVRVES</sequence>
<dbReference type="Proteomes" id="UP000031666">
    <property type="component" value="Unassembled WGS sequence"/>
</dbReference>
<evidence type="ECO:0000313" key="1">
    <source>
        <dbReference type="EMBL" id="GAM63263.1"/>
    </source>
</evidence>
<dbReference type="Gene3D" id="3.20.20.80">
    <property type="entry name" value="Glycosidases"/>
    <property type="match status" value="1"/>
</dbReference>
<gene>
    <name evidence="1" type="ORF">JCM19232_1410</name>
    <name evidence="2" type="ORF">JCM19241_5068</name>
</gene>
<keyword evidence="1" id="KW-0378">Hydrolase</keyword>
<reference evidence="3 4" key="3">
    <citation type="submission" date="2015-01" db="EMBL/GenBank/DDBJ databases">
        <authorList>
            <consortium name="NBRP consortium"/>
            <person name="Sawabe T."/>
            <person name="Meirelles P."/>
            <person name="Feng G."/>
            <person name="Sayaka M."/>
            <person name="Hattori M."/>
            <person name="Ohkuma M."/>
        </authorList>
    </citation>
    <scope>NUCLEOTIDE SEQUENCE [LARGE SCALE GENOMIC DNA]</scope>
    <source>
        <strain evidence="3">JCM 19241</strain>
        <strain evidence="1 4">JCM19232</strain>
        <strain evidence="2">JCM19241</strain>
    </source>
</reference>
<dbReference type="GO" id="GO:0016798">
    <property type="term" value="F:hydrolase activity, acting on glycosyl bonds"/>
    <property type="evidence" value="ECO:0007669"/>
    <property type="project" value="UniProtKB-KW"/>
</dbReference>
<protein>
    <submittedName>
        <fullName evidence="1">Glycosidase</fullName>
    </submittedName>
</protein>
<keyword evidence="1" id="KW-0326">Glycosidase</keyword>
<evidence type="ECO:0000313" key="4">
    <source>
        <dbReference type="Proteomes" id="UP000031670"/>
    </source>
</evidence>
<dbReference type="SUPFAM" id="SSF51011">
    <property type="entry name" value="Glycosyl hydrolase domain"/>
    <property type="match status" value="1"/>
</dbReference>
<accession>A0A0B8QAC0</accession>
<evidence type="ECO:0000313" key="2">
    <source>
        <dbReference type="EMBL" id="GAM73872.1"/>
    </source>
</evidence>
<organism evidence="1 4">
    <name type="scientific">Vibrio ishigakensis</name>
    <dbReference type="NCBI Taxonomy" id="1481914"/>
    <lineage>
        <taxon>Bacteria</taxon>
        <taxon>Pseudomonadati</taxon>
        <taxon>Pseudomonadota</taxon>
        <taxon>Gammaproteobacteria</taxon>
        <taxon>Vibrionales</taxon>
        <taxon>Vibrionaceae</taxon>
        <taxon>Vibrio</taxon>
    </lineage>
</organism>
<comment type="caution">
    <text evidence="1">The sequence shown here is derived from an EMBL/GenBank/DDBJ whole genome shotgun (WGS) entry which is preliminary data.</text>
</comment>
<dbReference type="EMBL" id="BBSC01000002">
    <property type="protein sequence ID" value="GAM73872.1"/>
    <property type="molecule type" value="Genomic_DNA"/>
</dbReference>
<dbReference type="STRING" id="1481914.JCM19241_5068"/>
<dbReference type="InterPro" id="IPR017853">
    <property type="entry name" value="GH"/>
</dbReference>